<proteinExistence type="predicted"/>
<dbReference type="AlphaFoldDB" id="A0A7W8FZP6"/>
<gene>
    <name evidence="1" type="ORF">HNQ52_000374</name>
</gene>
<evidence type="ECO:0000313" key="2">
    <source>
        <dbReference type="Proteomes" id="UP000521199"/>
    </source>
</evidence>
<sequence length="195" mass="21720">MSKVPFRQQASEYDCVPTTFINGLSALFQRKEIPAAVIQKVFLYTLDSFERGTHGQGTTLHATALLADWLERCRLKNFGVKAVHLEGASVNFGPGSLVSKCLNAGGVALLGVTWGKNGHYILALRHDARWVYAFDPYPIAHKNKKHVESLEFDGKQGPNCRILKQWLNVRSDKSNYRLGTIANRDCVLLSRSSDS</sequence>
<reference evidence="1 2" key="1">
    <citation type="submission" date="2020-08" db="EMBL/GenBank/DDBJ databases">
        <title>Genomic Encyclopedia of Type Strains, Phase IV (KMG-IV): sequencing the most valuable type-strain genomes for metagenomic binning, comparative biology and taxonomic classification.</title>
        <authorList>
            <person name="Goeker M."/>
        </authorList>
    </citation>
    <scope>NUCLEOTIDE SEQUENCE [LARGE SCALE GENOMIC DNA]</scope>
    <source>
        <strain evidence="1 2">DSM 24163</strain>
    </source>
</reference>
<dbReference type="RefSeq" id="WP_183959224.1">
    <property type="nucleotide sequence ID" value="NZ_JACHHP010000001.1"/>
</dbReference>
<dbReference type="Proteomes" id="UP000521199">
    <property type="component" value="Unassembled WGS sequence"/>
</dbReference>
<dbReference type="EMBL" id="JACHHP010000001">
    <property type="protein sequence ID" value="MBB5206858.1"/>
    <property type="molecule type" value="Genomic_DNA"/>
</dbReference>
<organism evidence="1 2">
    <name type="scientific">Chiayiivirga flava</name>
    <dbReference type="NCBI Taxonomy" id="659595"/>
    <lineage>
        <taxon>Bacteria</taxon>
        <taxon>Pseudomonadati</taxon>
        <taxon>Pseudomonadota</taxon>
        <taxon>Gammaproteobacteria</taxon>
        <taxon>Lysobacterales</taxon>
        <taxon>Lysobacteraceae</taxon>
        <taxon>Chiayiivirga</taxon>
    </lineage>
</organism>
<accession>A0A7W8FZP6</accession>
<protein>
    <recommendedName>
        <fullName evidence="3">Peptidase C39 domain-containing protein</fullName>
    </recommendedName>
</protein>
<evidence type="ECO:0008006" key="3">
    <source>
        <dbReference type="Google" id="ProtNLM"/>
    </source>
</evidence>
<evidence type="ECO:0000313" key="1">
    <source>
        <dbReference type="EMBL" id="MBB5206858.1"/>
    </source>
</evidence>
<keyword evidence="2" id="KW-1185">Reference proteome</keyword>
<comment type="caution">
    <text evidence="1">The sequence shown here is derived from an EMBL/GenBank/DDBJ whole genome shotgun (WGS) entry which is preliminary data.</text>
</comment>
<name>A0A7W8FZP6_9GAMM</name>